<keyword evidence="1 3" id="KW-0963">Cytoplasm</keyword>
<proteinExistence type="inferred from homology"/>
<comment type="caution">
    <text evidence="5">The sequence shown here is derived from an EMBL/GenBank/DDBJ whole genome shotgun (WGS) entry which is preliminary data.</text>
</comment>
<comment type="function">
    <text evidence="3">During stationary phase, converts 70S ribosomes to an inactive dimeric form (100S ribosomes).</text>
</comment>
<sequence>MKRQKRDRTQSVFTRGYQAGMAGQSKDKCPLTQEDLRHNWLNGWREGREDRWSGMRGVSAIHKNPAVQSGLL</sequence>
<dbReference type="Gene3D" id="1.10.10.620">
    <property type="entry name" value="ribosome modulation factor like domain"/>
    <property type="match status" value="1"/>
</dbReference>
<evidence type="ECO:0000256" key="4">
    <source>
        <dbReference type="SAM" id="MobiDB-lite"/>
    </source>
</evidence>
<name>A0ABW8PVU1_9GAMM</name>
<dbReference type="RefSeq" id="WP_405336990.1">
    <property type="nucleotide sequence ID" value="NZ_JBANFI010000001.1"/>
</dbReference>
<dbReference type="InterPro" id="IPR007040">
    <property type="entry name" value="Ribosome_modulation_factor"/>
</dbReference>
<evidence type="ECO:0000256" key="3">
    <source>
        <dbReference type="HAMAP-Rule" id="MF_00919"/>
    </source>
</evidence>
<organism evidence="5 6">
    <name type="scientific">Marinospirillum alkalitolerans</name>
    <dbReference type="NCBI Taxonomy" id="3123374"/>
    <lineage>
        <taxon>Bacteria</taxon>
        <taxon>Pseudomonadati</taxon>
        <taxon>Pseudomonadota</taxon>
        <taxon>Gammaproteobacteria</taxon>
        <taxon>Oceanospirillales</taxon>
        <taxon>Oceanospirillaceae</taxon>
        <taxon>Marinospirillum</taxon>
    </lineage>
</organism>
<protein>
    <recommendedName>
        <fullName evidence="3">Ribosome modulation factor</fullName>
        <shortName evidence="3">RMF</shortName>
    </recommendedName>
</protein>
<reference evidence="5 6" key="1">
    <citation type="submission" date="2024-02" db="EMBL/GenBank/DDBJ databases">
        <title>Marinospirillum sp. MEB 164 isolated from Lonar lake sediment.</title>
        <authorList>
            <person name="Joshi A."/>
            <person name="Thite S."/>
        </authorList>
    </citation>
    <scope>NUCLEOTIDE SEQUENCE [LARGE SCALE GENOMIC DNA]</scope>
    <source>
        <strain evidence="5 6">MEB164</strain>
    </source>
</reference>
<feature type="region of interest" description="Disordered" evidence="4">
    <location>
        <begin position="1"/>
        <end position="28"/>
    </location>
</feature>
<dbReference type="NCBIfam" id="NF011162">
    <property type="entry name" value="PRK14563.1"/>
    <property type="match status" value="1"/>
</dbReference>
<comment type="similarity">
    <text evidence="3">Belongs to the ribosome modulation factor family.</text>
</comment>
<dbReference type="HAMAP" id="MF_00919">
    <property type="entry name" value="RMF"/>
    <property type="match status" value="1"/>
</dbReference>
<dbReference type="Proteomes" id="UP001621714">
    <property type="component" value="Unassembled WGS sequence"/>
</dbReference>
<accession>A0ABW8PVU1</accession>
<keyword evidence="2 3" id="KW-0810">Translation regulation</keyword>
<keyword evidence="6" id="KW-1185">Reference proteome</keyword>
<dbReference type="Pfam" id="PF04957">
    <property type="entry name" value="RMF"/>
    <property type="match status" value="1"/>
</dbReference>
<evidence type="ECO:0000256" key="1">
    <source>
        <dbReference type="ARBA" id="ARBA00022490"/>
    </source>
</evidence>
<gene>
    <name evidence="3 5" type="primary">rmf</name>
    <name evidence="5" type="ORF">V6U78_02870</name>
</gene>
<dbReference type="EMBL" id="JBANFI010000001">
    <property type="protein sequence ID" value="MFK7159979.1"/>
    <property type="molecule type" value="Genomic_DNA"/>
</dbReference>
<evidence type="ECO:0000256" key="2">
    <source>
        <dbReference type="ARBA" id="ARBA00022845"/>
    </source>
</evidence>
<dbReference type="InterPro" id="IPR023200">
    <property type="entry name" value="RMF_sf"/>
</dbReference>
<evidence type="ECO:0000313" key="5">
    <source>
        <dbReference type="EMBL" id="MFK7159979.1"/>
    </source>
</evidence>
<evidence type="ECO:0000313" key="6">
    <source>
        <dbReference type="Proteomes" id="UP001621714"/>
    </source>
</evidence>
<dbReference type="NCBIfam" id="NF041886">
    <property type="entry name" value="Rmf_CrpP_fam"/>
    <property type="match status" value="1"/>
</dbReference>
<comment type="subcellular location">
    <subcellularLocation>
        <location evidence="3">Cytoplasm</location>
    </subcellularLocation>
</comment>